<keyword evidence="1" id="KW-0255">Endonuclease</keyword>
<comment type="caution">
    <text evidence="1">The sequence shown here is derived from an EMBL/GenBank/DDBJ whole genome shotgun (WGS) entry which is preliminary data.</text>
</comment>
<dbReference type="Gene3D" id="3.60.10.10">
    <property type="entry name" value="Endonuclease/exonuclease/phosphatase"/>
    <property type="match status" value="1"/>
</dbReference>
<dbReference type="SUPFAM" id="SSF56219">
    <property type="entry name" value="DNase I-like"/>
    <property type="match status" value="1"/>
</dbReference>
<name>A0ABU3ZSQ8_9SPHN</name>
<dbReference type="GO" id="GO:0004519">
    <property type="term" value="F:endonuclease activity"/>
    <property type="evidence" value="ECO:0007669"/>
    <property type="project" value="UniProtKB-KW"/>
</dbReference>
<accession>A0ABU3ZSQ8</accession>
<dbReference type="CDD" id="cd10283">
    <property type="entry name" value="MnuA_DNase1-like"/>
    <property type="match status" value="1"/>
</dbReference>
<dbReference type="InterPro" id="IPR036691">
    <property type="entry name" value="Endo/exonu/phosph_ase_sf"/>
</dbReference>
<proteinExistence type="predicted"/>
<dbReference type="PANTHER" id="PTHR11371">
    <property type="entry name" value="DEOXYRIBONUCLEASE"/>
    <property type="match status" value="1"/>
</dbReference>
<organism evidence="1 2">
    <name type="scientific">Sphingobium naphthae</name>
    <dbReference type="NCBI Taxonomy" id="1886786"/>
    <lineage>
        <taxon>Bacteria</taxon>
        <taxon>Pseudomonadati</taxon>
        <taxon>Pseudomonadota</taxon>
        <taxon>Alphaproteobacteria</taxon>
        <taxon>Sphingomonadales</taxon>
        <taxon>Sphingomonadaceae</taxon>
        <taxon>Sphingobium</taxon>
    </lineage>
</organism>
<dbReference type="RefSeq" id="WP_317515719.1">
    <property type="nucleotide sequence ID" value="NZ_JAPTHD010000001.1"/>
</dbReference>
<gene>
    <name evidence="1" type="ORF">O0R41_02955</name>
</gene>
<keyword evidence="2" id="KW-1185">Reference proteome</keyword>
<dbReference type="EMBL" id="JAPTHD010000001">
    <property type="protein sequence ID" value="MDV5822558.1"/>
    <property type="molecule type" value="Genomic_DNA"/>
</dbReference>
<dbReference type="PANTHER" id="PTHR11371:SF31">
    <property type="entry name" value="EXTRACELLULAR NUCLEASE"/>
    <property type="match status" value="1"/>
</dbReference>
<keyword evidence="1" id="KW-0378">Hydrolase</keyword>
<evidence type="ECO:0000313" key="2">
    <source>
        <dbReference type="Proteomes" id="UP001185984"/>
    </source>
</evidence>
<reference evidence="2" key="1">
    <citation type="journal article" date="2022" name="J Environ Chem Eng">
        <title>Biodegradation of petroleum oil using a constructed nonpathogenic and heavy metal-tolerant bacterial consortium isolated from marine sponges.</title>
        <authorList>
            <person name="Dechsakulwatana C."/>
            <person name="Rungsihiranrut A."/>
            <person name="Muangchinda C."/>
            <person name="Ningthoujam R."/>
            <person name="Klankeo P."/>
            <person name="Pinyakong O."/>
        </authorList>
    </citation>
    <scope>NUCLEOTIDE SEQUENCE [LARGE SCALE GENOMIC DNA]</scope>
    <source>
        <strain evidence="2">MO2-4</strain>
    </source>
</reference>
<dbReference type="Proteomes" id="UP001185984">
    <property type="component" value="Unassembled WGS sequence"/>
</dbReference>
<keyword evidence="1" id="KW-0540">Nuclease</keyword>
<sequence>MSNNYAGMRQAFGGDTMARRRCAKRLRAMRASLAPLHARRSPTSLLLATWNIRDFDSNKFGYGPRLTESFYYLAEIAGCFDLIAVQEVNRDLGALERLVRILGRQWDYIVTDATEGAGGNGERMAFLFRSDKVWFRKIAGEVVLPDGQLVVSPKAVKPPKDEEATTSVDTEDARQQFARTPFLVAFQSGWFRFSLCTVHIYYGRDSGAKLKRRIAEIERLVHFFANRQDREAKDAASGAQAENYILLGDFNVVSPEHQTMTALQSHGFTVPDAISGRKVRADGDHFYDQIAVRVLDPRFRVVTGGIVDMYADVFRDTEEDRSIYAPLMPAEDPEEEGEKEATREGLYRKWRTWQMSDHAPLWVEIETDFTDDYLERLAEAEE</sequence>
<evidence type="ECO:0000313" key="1">
    <source>
        <dbReference type="EMBL" id="MDV5822558.1"/>
    </source>
</evidence>
<protein>
    <submittedName>
        <fullName evidence="1">Endonuclease/exonuclease/phosphatase family protein</fullName>
    </submittedName>
</protein>